<dbReference type="PANTHER" id="PTHR24559:SF435">
    <property type="entry name" value="RIBONUCLEASE H"/>
    <property type="match status" value="1"/>
</dbReference>
<dbReference type="Gene3D" id="3.30.70.270">
    <property type="match status" value="1"/>
</dbReference>
<dbReference type="InterPro" id="IPR053134">
    <property type="entry name" value="RNA-dir_DNA_polymerase"/>
</dbReference>
<evidence type="ECO:0000256" key="1">
    <source>
        <dbReference type="ARBA" id="ARBA00010879"/>
    </source>
</evidence>
<name>A0A6A4TDZ3_SCOMX</name>
<dbReference type="Proteomes" id="UP000438429">
    <property type="component" value="Unassembled WGS sequence"/>
</dbReference>
<dbReference type="InterPro" id="IPR043502">
    <property type="entry name" value="DNA/RNA_pol_sf"/>
</dbReference>
<sequence length="154" mass="17779">MPVIPGRFQKLLHPKVGQGSEQHQCVGICGREQQLATLRRRGISQEAAMEDELQRLRDKVAWLCTDNERLSIAQNGGTFQHLMERMFGDCRYQSVLLYLDDVVVFSATVEQHLVRLEEVFARLQKQDLKVILSKCRLFNPKLAVIEVVLYLFHV</sequence>
<dbReference type="Pfam" id="PF00078">
    <property type="entry name" value="RVT_1"/>
    <property type="match status" value="1"/>
</dbReference>
<dbReference type="InterPro" id="IPR043128">
    <property type="entry name" value="Rev_trsase/Diguanyl_cyclase"/>
</dbReference>
<dbReference type="EMBL" id="VEVO01000003">
    <property type="protein sequence ID" value="KAF0044797.1"/>
    <property type="molecule type" value="Genomic_DNA"/>
</dbReference>
<evidence type="ECO:0000256" key="2">
    <source>
        <dbReference type="ARBA" id="ARBA00012180"/>
    </source>
</evidence>
<evidence type="ECO:0000259" key="3">
    <source>
        <dbReference type="Pfam" id="PF00078"/>
    </source>
</evidence>
<dbReference type="AlphaFoldDB" id="A0A6A4TDZ3"/>
<comment type="similarity">
    <text evidence="1">Belongs to the beta type-B retroviral polymerase family. HERV class-II K(HML-2) pol subfamily.</text>
</comment>
<evidence type="ECO:0000313" key="5">
    <source>
        <dbReference type="Proteomes" id="UP000438429"/>
    </source>
</evidence>
<comment type="caution">
    <text evidence="4">The sequence shown here is derived from an EMBL/GenBank/DDBJ whole genome shotgun (WGS) entry which is preliminary data.</text>
</comment>
<dbReference type="GO" id="GO:0004523">
    <property type="term" value="F:RNA-DNA hybrid ribonuclease activity"/>
    <property type="evidence" value="ECO:0007669"/>
    <property type="project" value="UniProtKB-EC"/>
</dbReference>
<accession>A0A6A4TDZ3</accession>
<feature type="domain" description="Reverse transcriptase" evidence="3">
    <location>
        <begin position="78"/>
        <end position="138"/>
    </location>
</feature>
<reference evidence="4 5" key="1">
    <citation type="submission" date="2019-06" db="EMBL/GenBank/DDBJ databases">
        <title>Draft genomes of female and male turbot (Scophthalmus maximus).</title>
        <authorList>
            <person name="Xu H."/>
            <person name="Xu X.-W."/>
            <person name="Shao C."/>
            <person name="Chen S."/>
        </authorList>
    </citation>
    <scope>NUCLEOTIDE SEQUENCE [LARGE SCALE GENOMIC DNA]</scope>
    <source>
        <strain evidence="4">Ysfricsl-2016a</strain>
        <tissue evidence="4">Blood</tissue>
    </source>
</reference>
<organism evidence="4 5">
    <name type="scientific">Scophthalmus maximus</name>
    <name type="common">Turbot</name>
    <name type="synonym">Psetta maxima</name>
    <dbReference type="NCBI Taxonomy" id="52904"/>
    <lineage>
        <taxon>Eukaryota</taxon>
        <taxon>Metazoa</taxon>
        <taxon>Chordata</taxon>
        <taxon>Craniata</taxon>
        <taxon>Vertebrata</taxon>
        <taxon>Euteleostomi</taxon>
        <taxon>Actinopterygii</taxon>
        <taxon>Neopterygii</taxon>
        <taxon>Teleostei</taxon>
        <taxon>Neoteleostei</taxon>
        <taxon>Acanthomorphata</taxon>
        <taxon>Carangaria</taxon>
        <taxon>Pleuronectiformes</taxon>
        <taxon>Pleuronectoidei</taxon>
        <taxon>Scophthalmidae</taxon>
        <taxon>Scophthalmus</taxon>
    </lineage>
</organism>
<dbReference type="EC" id="3.1.26.4" evidence="2"/>
<dbReference type="PANTHER" id="PTHR24559">
    <property type="entry name" value="TRANSPOSON TY3-I GAG-POL POLYPROTEIN"/>
    <property type="match status" value="1"/>
</dbReference>
<gene>
    <name evidence="4" type="ORF">F2P81_003955</name>
</gene>
<dbReference type="SUPFAM" id="SSF56672">
    <property type="entry name" value="DNA/RNA polymerases"/>
    <property type="match status" value="1"/>
</dbReference>
<dbReference type="InterPro" id="IPR000477">
    <property type="entry name" value="RT_dom"/>
</dbReference>
<evidence type="ECO:0000313" key="4">
    <source>
        <dbReference type="EMBL" id="KAF0044797.1"/>
    </source>
</evidence>
<proteinExistence type="inferred from homology"/>
<protein>
    <recommendedName>
        <fullName evidence="2">ribonuclease H</fullName>
        <ecNumber evidence="2">3.1.26.4</ecNumber>
    </recommendedName>
</protein>